<comment type="caution">
    <text evidence="1">The sequence shown here is derived from an EMBL/GenBank/DDBJ whole genome shotgun (WGS) entry which is preliminary data.</text>
</comment>
<evidence type="ECO:0000313" key="2">
    <source>
        <dbReference type="Proteomes" id="UP001215598"/>
    </source>
</evidence>
<dbReference type="AlphaFoldDB" id="A0AAD7N349"/>
<evidence type="ECO:0000313" key="1">
    <source>
        <dbReference type="EMBL" id="KAJ7743571.1"/>
    </source>
</evidence>
<dbReference type="Proteomes" id="UP001215598">
    <property type="component" value="Unassembled WGS sequence"/>
</dbReference>
<keyword evidence="2" id="KW-1185">Reference proteome</keyword>
<dbReference type="EMBL" id="JARKIB010000090">
    <property type="protein sequence ID" value="KAJ7743571.1"/>
    <property type="molecule type" value="Genomic_DNA"/>
</dbReference>
<gene>
    <name evidence="1" type="ORF">B0H16DRAFT_1693427</name>
</gene>
<name>A0AAD7N349_9AGAR</name>
<accession>A0AAD7N349</accession>
<proteinExistence type="predicted"/>
<sequence length="415" mass="47032">MMESWCVPNINWIPTPEKPEKIQPRGHAKILFRPGLSCTMKELRFSGHREGTKRRNAIPERNPRVERASQAGNAEVTPKYDLLVHTVCYPAALIYFLPCLYVLKLEFIVVPEKPEETQHSGHAETLFTARLSCATVEYIEVTLGALRHGLSVGKRDYSFFIALLGVKGHPEDEKFNRPFDSSTRHSRQGIPLNGSLHSSENEVYIDYSSRRPQHEWARQPLTPPEEYFYSPEDSSEMPRNDIEFNRSFESSGRPGTRVLRNFLSCADKQTITVLAIGREKHRLPHPKALEYNTSLHPSTSTARTKGRAPPLRFLVAQDETPHWQDARRSGSCPHHDLTSNFCPNFCPNSVPQLRLICHLGLDHATSDTHLCLNSGVEAKLLARVFHEQTSNLCLNLGQVEAELRQKSGHKLGSDF</sequence>
<reference evidence="1" key="1">
    <citation type="submission" date="2023-03" db="EMBL/GenBank/DDBJ databases">
        <title>Massive genome expansion in bonnet fungi (Mycena s.s.) driven by repeated elements and novel gene families across ecological guilds.</title>
        <authorList>
            <consortium name="Lawrence Berkeley National Laboratory"/>
            <person name="Harder C.B."/>
            <person name="Miyauchi S."/>
            <person name="Viragh M."/>
            <person name="Kuo A."/>
            <person name="Thoen E."/>
            <person name="Andreopoulos B."/>
            <person name="Lu D."/>
            <person name="Skrede I."/>
            <person name="Drula E."/>
            <person name="Henrissat B."/>
            <person name="Morin E."/>
            <person name="Kohler A."/>
            <person name="Barry K."/>
            <person name="LaButti K."/>
            <person name="Morin E."/>
            <person name="Salamov A."/>
            <person name="Lipzen A."/>
            <person name="Mereny Z."/>
            <person name="Hegedus B."/>
            <person name="Baldrian P."/>
            <person name="Stursova M."/>
            <person name="Weitz H."/>
            <person name="Taylor A."/>
            <person name="Grigoriev I.V."/>
            <person name="Nagy L.G."/>
            <person name="Martin F."/>
            <person name="Kauserud H."/>
        </authorList>
    </citation>
    <scope>NUCLEOTIDE SEQUENCE</scope>
    <source>
        <strain evidence="1">CBHHK182m</strain>
    </source>
</reference>
<organism evidence="1 2">
    <name type="scientific">Mycena metata</name>
    <dbReference type="NCBI Taxonomy" id="1033252"/>
    <lineage>
        <taxon>Eukaryota</taxon>
        <taxon>Fungi</taxon>
        <taxon>Dikarya</taxon>
        <taxon>Basidiomycota</taxon>
        <taxon>Agaricomycotina</taxon>
        <taxon>Agaricomycetes</taxon>
        <taxon>Agaricomycetidae</taxon>
        <taxon>Agaricales</taxon>
        <taxon>Marasmiineae</taxon>
        <taxon>Mycenaceae</taxon>
        <taxon>Mycena</taxon>
    </lineage>
</organism>
<protein>
    <submittedName>
        <fullName evidence="1">Uncharacterized protein</fullName>
    </submittedName>
</protein>